<dbReference type="InParanoid" id="A0A804LCX6"/>
<dbReference type="EnsemblPlants" id="Zm00001eb002280_T001">
    <property type="protein sequence ID" value="Zm00001eb002280_P001"/>
    <property type="gene ID" value="Zm00001eb002280"/>
</dbReference>
<dbReference type="AlphaFoldDB" id="A0A804LCX6"/>
<reference evidence="1" key="3">
    <citation type="submission" date="2021-05" db="UniProtKB">
        <authorList>
            <consortium name="EnsemblPlants"/>
        </authorList>
    </citation>
    <scope>IDENTIFICATION</scope>
    <source>
        <strain evidence="1">cv. B73</strain>
    </source>
</reference>
<sequence length="118" mass="13304">MQRRSTSEVWLEEAAGACVLYTPRKLSSLLSCACLFHSFCYAIICLQASEVHASAQLPCDEATNSQTSLAFHSTQLYCIVLVLKVSQALRLVCLRFLESAFGLIARFYRFNYIQAHYP</sequence>
<reference evidence="2" key="1">
    <citation type="submission" date="2015-12" db="EMBL/GenBank/DDBJ databases">
        <title>Update maize B73 reference genome by single molecule sequencing technologies.</title>
        <authorList>
            <consortium name="Maize Genome Sequencing Project"/>
            <person name="Ware D."/>
        </authorList>
    </citation>
    <scope>NUCLEOTIDE SEQUENCE [LARGE SCALE GENOMIC DNA]</scope>
    <source>
        <strain evidence="2">cv. B73</strain>
    </source>
</reference>
<organism evidence="1 2">
    <name type="scientific">Zea mays</name>
    <name type="common">Maize</name>
    <dbReference type="NCBI Taxonomy" id="4577"/>
    <lineage>
        <taxon>Eukaryota</taxon>
        <taxon>Viridiplantae</taxon>
        <taxon>Streptophyta</taxon>
        <taxon>Embryophyta</taxon>
        <taxon>Tracheophyta</taxon>
        <taxon>Spermatophyta</taxon>
        <taxon>Magnoliopsida</taxon>
        <taxon>Liliopsida</taxon>
        <taxon>Poales</taxon>
        <taxon>Poaceae</taxon>
        <taxon>PACMAD clade</taxon>
        <taxon>Panicoideae</taxon>
        <taxon>Andropogonodae</taxon>
        <taxon>Andropogoneae</taxon>
        <taxon>Tripsacinae</taxon>
        <taxon>Zea</taxon>
    </lineage>
</organism>
<protein>
    <submittedName>
        <fullName evidence="1">Uncharacterized protein</fullName>
    </submittedName>
</protein>
<reference evidence="1" key="2">
    <citation type="submission" date="2019-07" db="EMBL/GenBank/DDBJ databases">
        <authorList>
            <person name="Seetharam A."/>
            <person name="Woodhouse M."/>
            <person name="Cannon E."/>
        </authorList>
    </citation>
    <scope>NUCLEOTIDE SEQUENCE [LARGE SCALE GENOMIC DNA]</scope>
    <source>
        <strain evidence="1">cv. B73</strain>
    </source>
</reference>
<keyword evidence="2" id="KW-1185">Reference proteome</keyword>
<evidence type="ECO:0000313" key="1">
    <source>
        <dbReference type="EnsemblPlants" id="Zm00001eb002280_P001"/>
    </source>
</evidence>
<evidence type="ECO:0000313" key="2">
    <source>
        <dbReference type="Proteomes" id="UP000007305"/>
    </source>
</evidence>
<accession>A0A804LCX6</accession>
<proteinExistence type="predicted"/>
<name>A0A804LCX6_MAIZE</name>
<dbReference type="Proteomes" id="UP000007305">
    <property type="component" value="Chromosome 1"/>
</dbReference>
<dbReference type="Gramene" id="Zm00001eb002280_T001">
    <property type="protein sequence ID" value="Zm00001eb002280_P001"/>
    <property type="gene ID" value="Zm00001eb002280"/>
</dbReference>